<evidence type="ECO:0000259" key="4">
    <source>
        <dbReference type="PROSITE" id="PS50237"/>
    </source>
</evidence>
<dbReference type="Gene3D" id="3.30.2410.10">
    <property type="entry name" value="Hect, E3 ligase catalytic domain"/>
    <property type="match status" value="1"/>
</dbReference>
<feature type="non-terminal residue" evidence="5">
    <location>
        <position position="1"/>
    </location>
</feature>
<proteinExistence type="predicted"/>
<dbReference type="AlphaFoldDB" id="X6NEG4"/>
<accession>X6NEG4</accession>
<dbReference type="InterPro" id="IPR043366">
    <property type="entry name" value="HECTD4"/>
</dbReference>
<dbReference type="PANTHER" id="PTHR46435">
    <property type="entry name" value="E3 UBIQUITIN-PROTEIN LIGASE HECTD4-RELATED"/>
    <property type="match status" value="1"/>
</dbReference>
<feature type="compositionally biased region" description="Basic and acidic residues" evidence="3">
    <location>
        <begin position="522"/>
        <end position="538"/>
    </location>
</feature>
<feature type="active site" description="Glycyl thioester intermediate" evidence="2">
    <location>
        <position position="798"/>
    </location>
</feature>
<reference evidence="5 6" key="1">
    <citation type="journal article" date="2013" name="Curr. Biol.">
        <title>The Genome of the Foraminiferan Reticulomyxa filosa.</title>
        <authorList>
            <person name="Glockner G."/>
            <person name="Hulsmann N."/>
            <person name="Schleicher M."/>
            <person name="Noegel A.A."/>
            <person name="Eichinger L."/>
            <person name="Gallinger C."/>
            <person name="Pawlowski J."/>
            <person name="Sierra R."/>
            <person name="Euteneuer U."/>
            <person name="Pillet L."/>
            <person name="Moustafa A."/>
            <person name="Platzer M."/>
            <person name="Groth M."/>
            <person name="Szafranski K."/>
            <person name="Schliwa M."/>
        </authorList>
    </citation>
    <scope>NUCLEOTIDE SEQUENCE [LARGE SCALE GENOMIC DNA]</scope>
</reference>
<feature type="region of interest" description="Disordered" evidence="3">
    <location>
        <begin position="511"/>
        <end position="541"/>
    </location>
</feature>
<dbReference type="Pfam" id="PF00632">
    <property type="entry name" value="HECT"/>
    <property type="match status" value="1"/>
</dbReference>
<evidence type="ECO:0000256" key="3">
    <source>
        <dbReference type="SAM" id="MobiDB-lite"/>
    </source>
</evidence>
<feature type="compositionally biased region" description="Low complexity" evidence="3">
    <location>
        <begin position="1"/>
        <end position="42"/>
    </location>
</feature>
<feature type="compositionally biased region" description="Basic and acidic residues" evidence="3">
    <location>
        <begin position="60"/>
        <end position="74"/>
    </location>
</feature>
<evidence type="ECO:0000256" key="2">
    <source>
        <dbReference type="PROSITE-ProRule" id="PRU00104"/>
    </source>
</evidence>
<name>X6NEG4_RETFI</name>
<dbReference type="InterPro" id="IPR000569">
    <property type="entry name" value="HECT_dom"/>
</dbReference>
<feature type="domain" description="HECT" evidence="4">
    <location>
        <begin position="442"/>
        <end position="830"/>
    </location>
</feature>
<dbReference type="SUPFAM" id="SSF56204">
    <property type="entry name" value="Hect, E3 ligase catalytic domain"/>
    <property type="match status" value="1"/>
</dbReference>
<dbReference type="SMART" id="SM00119">
    <property type="entry name" value="HECTc"/>
    <property type="match status" value="1"/>
</dbReference>
<gene>
    <name evidence="5" type="ORF">RFI_13444</name>
</gene>
<feature type="region of interest" description="Disordered" evidence="3">
    <location>
        <begin position="1"/>
        <end position="74"/>
    </location>
</feature>
<dbReference type="GO" id="GO:0004842">
    <property type="term" value="F:ubiquitin-protein transferase activity"/>
    <property type="evidence" value="ECO:0007669"/>
    <property type="project" value="InterPro"/>
</dbReference>
<dbReference type="PANTHER" id="PTHR46435:SF1">
    <property type="entry name" value="E3 UBIQUITIN-PROTEIN LIGASE HECTD4-RELATED"/>
    <property type="match status" value="1"/>
</dbReference>
<keyword evidence="1 2" id="KW-0833">Ubl conjugation pathway</keyword>
<comment type="caution">
    <text evidence="5">The sequence shown here is derived from an EMBL/GenBank/DDBJ whole genome shotgun (WGS) entry which is preliminary data.</text>
</comment>
<protein>
    <submittedName>
        <fullName evidence="5">HECT domain and RCC1-like domain-containing protein</fullName>
    </submittedName>
</protein>
<dbReference type="PROSITE" id="PS50237">
    <property type="entry name" value="HECT"/>
    <property type="match status" value="1"/>
</dbReference>
<dbReference type="InterPro" id="IPR035983">
    <property type="entry name" value="Hect_E3_ubiquitin_ligase"/>
</dbReference>
<dbReference type="EMBL" id="ASPP01009739">
    <property type="protein sequence ID" value="ETO23737.1"/>
    <property type="molecule type" value="Genomic_DNA"/>
</dbReference>
<dbReference type="Proteomes" id="UP000023152">
    <property type="component" value="Unassembled WGS sequence"/>
</dbReference>
<dbReference type="Gene3D" id="3.90.1750.10">
    <property type="entry name" value="Hect, E3 ligase catalytic domains"/>
    <property type="match status" value="1"/>
</dbReference>
<dbReference type="OrthoDB" id="298098at2759"/>
<evidence type="ECO:0000256" key="1">
    <source>
        <dbReference type="ARBA" id="ARBA00022786"/>
    </source>
</evidence>
<sequence>QPQSQEQHQAQGQPQAQGQSQPQPQPQSQSQPQPQPEQQAAPLVNGDENKTAVNTPQQPQKEEQKTTSDKSSKNEDRYIVEPIFSELQVMAFSELPDFCVARDIFLKYIFLTPTQKDKASEKAQSQAANDKGTVKEELKNEWKELFQKILIGEKQEEAKDEGNLKLTREELVNKITSNEDTKEMLSSLCEQFEINNANDLISLEKLFDILTTLIGINPKLLLDWVFENGYDHNSTKRFHNSFEIALAEQYSFQEKIVQQYPHFDALFLKHCNQIAEKLGFHSLQQLRPVHVRHVSPEEVQSDPTLRDLLNLKPYTPVEMLRLRFSAFQCLNAVIAQILPFVDLSNYETPSSLAHLLCIVGDNYIFTKVKTDFLQNVMDATCEPVEKKAVVRMNRMKLLNKMSTIGSLDFATESNFGFGYQQLSRVDNSQLRPPKPQGADPFVAFVLELIGQFVEGDTGPYRQYFSDVSSELQSPESYLFHLTPNGRKPQLDLMNKDKYIIRPSHPSLLLSATGDGSSGAVDADPKSGATEHDGDKQRVSEGLNIQSAKDSANLKEEQFGMFEFLGKLIGMCLRTGVKLNLSLPAFFWKPLVGISCGRKDLYEIDTALCKGLEEIWNYPTEKKNLFENEIKETFMTTLSDMTLVELKPNGSQIPVNFENRREYVSLVYQVRLNEHMPHIECIRRGIHKIVPIHVLSLFTWQELERLICGVPDVNIDLLRRHTIYDKDIDPDSDYIKWFWEILHSLSPENKRKFVRFTWAQERLPNDDEEFARLRLRFLIKPVMKSGTNVDQLLPKAHTCFFHLELPKYSNKEVMKERLLLAITETLSINADEPGRDDLNQDTQPEDEY</sequence>
<keyword evidence="6" id="KW-1185">Reference proteome</keyword>
<organism evidence="5 6">
    <name type="scientific">Reticulomyxa filosa</name>
    <dbReference type="NCBI Taxonomy" id="46433"/>
    <lineage>
        <taxon>Eukaryota</taxon>
        <taxon>Sar</taxon>
        <taxon>Rhizaria</taxon>
        <taxon>Retaria</taxon>
        <taxon>Foraminifera</taxon>
        <taxon>Monothalamids</taxon>
        <taxon>Reticulomyxidae</taxon>
        <taxon>Reticulomyxa</taxon>
    </lineage>
</organism>
<evidence type="ECO:0000313" key="6">
    <source>
        <dbReference type="Proteomes" id="UP000023152"/>
    </source>
</evidence>
<dbReference type="Gene3D" id="3.30.2160.10">
    <property type="entry name" value="Hect, E3 ligase catalytic domain"/>
    <property type="match status" value="1"/>
</dbReference>
<dbReference type="SUPFAM" id="SSF81995">
    <property type="entry name" value="beta-sandwich domain of Sec23/24"/>
    <property type="match status" value="1"/>
</dbReference>
<evidence type="ECO:0000313" key="5">
    <source>
        <dbReference type="EMBL" id="ETO23737.1"/>
    </source>
</evidence>